<feature type="topological domain" description="Mitochondrial matrix" evidence="12">
    <location>
        <begin position="1"/>
        <end position="54"/>
    </location>
</feature>
<keyword evidence="12" id="KW-0865">Zymogen</keyword>
<comment type="caution">
    <text evidence="14">The sequence shown here is derived from an EMBL/GenBank/DDBJ whole genome shotgun (WGS) entry which is preliminary data.</text>
</comment>
<dbReference type="InterPro" id="IPR003817">
    <property type="entry name" value="PS_Dcarbxylase"/>
</dbReference>
<evidence type="ECO:0000256" key="11">
    <source>
        <dbReference type="ARBA" id="ARBA00023317"/>
    </source>
</evidence>
<comment type="subcellular location">
    <molecule>Phosphatidylserine decarboxylase 1 beta chain</molecule>
    <subcellularLocation>
        <location evidence="12">Mitochondrion inner membrane</location>
        <topology evidence="12">Single-pass membrane protein</topology>
        <orientation evidence="12">Intermembrane side</orientation>
    </subcellularLocation>
</comment>
<comment type="pathway">
    <text evidence="12">Phospholipid metabolism; phosphatidylethanolamine biosynthesis; phosphatidylethanolamine from CDP-diacylglycerol: step 2/2.</text>
</comment>
<gene>
    <name evidence="12 14" type="primary">PSD1</name>
    <name evidence="14" type="ORF">H4R34_002548</name>
</gene>
<dbReference type="InterPro" id="IPR033177">
    <property type="entry name" value="PSD-B"/>
</dbReference>
<keyword evidence="12" id="KW-0999">Mitochondrion inner membrane</keyword>
<dbReference type="NCBIfam" id="TIGR00163">
    <property type="entry name" value="PS_decarb"/>
    <property type="match status" value="1"/>
</dbReference>
<evidence type="ECO:0000256" key="9">
    <source>
        <dbReference type="ARBA" id="ARBA00023239"/>
    </source>
</evidence>
<feature type="active site" description="Schiff-base intermediate with substrate; via pyruvic acid; for decarboxylase activity" evidence="12">
    <location>
        <position position="438"/>
    </location>
</feature>
<keyword evidence="10 12" id="KW-1208">Phospholipid metabolism</keyword>
<name>A0A9W8E965_9FUNG</name>
<sequence length="475" mass="52497">MAVATRRGLSLHQRANHASGLCSRVYPIGQSPGRAAYSTHSGSQSEPKRGWQWISVGAGLTFLAVFQLVRTQWRDVPSRPPHNESGQESDRQGLATAMGGAVPEGPWQVHVLTALPLKAMSRLFGAFNDLTIPRWLREPSLKFYCWVFGCDLSELLEPDLKEYPNLGSFFYRALRPDARPIDPTADLVSPADGRVLNYGLIRGRLVEQVKGISYSLDAFLGDNFGHLPSPDLSKDSLDPQQMLAQVSRSKTITNDEEFAEVNGVTYTLEGLVGDRVEQVEELTGDGQPAEKIKVLPTHDGRQLRDGHELFFCVIYLSPADYHRFHSPTNWIVESRRHFSGELYSVSPYALKLINNLFVLNERVALLGRWRHGFMSMIPVGATNVGSIKINFDPVLRTNQKETMSSGNYSQMSYTSASALLQGVPLKTGEEVGGFRLGSTVVLVFEAPASFRFTLTPGMKIKVGQPLGCVESAQIS</sequence>
<dbReference type="PANTHER" id="PTHR10067">
    <property type="entry name" value="PHOSPHATIDYLSERINE DECARBOXYLASE"/>
    <property type="match status" value="1"/>
</dbReference>
<dbReference type="GO" id="GO:0006646">
    <property type="term" value="P:phosphatidylethanolamine biosynthetic process"/>
    <property type="evidence" value="ECO:0007669"/>
    <property type="project" value="UniProtKB-UniRule"/>
</dbReference>
<dbReference type="GO" id="GO:0016540">
    <property type="term" value="P:protein autoprocessing"/>
    <property type="evidence" value="ECO:0007669"/>
    <property type="project" value="UniProtKB-UniRule"/>
</dbReference>
<keyword evidence="15" id="KW-1185">Reference proteome</keyword>
<dbReference type="GO" id="GO:0005743">
    <property type="term" value="C:mitochondrial inner membrane"/>
    <property type="evidence" value="ECO:0007669"/>
    <property type="project" value="UniProtKB-SubCell"/>
</dbReference>
<feature type="active site" description="Charge relay system; for autoendoproteolytic cleavage activity" evidence="12">
    <location>
        <position position="325"/>
    </location>
</feature>
<keyword evidence="12" id="KW-0496">Mitochondrion</keyword>
<dbReference type="EC" id="4.1.1.65" evidence="12"/>
<reference evidence="14" key="1">
    <citation type="submission" date="2022-07" db="EMBL/GenBank/DDBJ databases">
        <title>Phylogenomic reconstructions and comparative analyses of Kickxellomycotina fungi.</title>
        <authorList>
            <person name="Reynolds N.K."/>
            <person name="Stajich J.E."/>
            <person name="Barry K."/>
            <person name="Grigoriev I.V."/>
            <person name="Crous P."/>
            <person name="Smith M.E."/>
        </authorList>
    </citation>
    <scope>NUCLEOTIDE SEQUENCE</scope>
    <source>
        <strain evidence="14">RSA 567</strain>
    </source>
</reference>
<dbReference type="Proteomes" id="UP001151582">
    <property type="component" value="Unassembled WGS sequence"/>
</dbReference>
<keyword evidence="7 12" id="KW-0472">Membrane</keyword>
<comment type="subcellular location">
    <molecule>Phosphatidylserine decarboxylase 1 alpha chain</molecule>
    <subcellularLocation>
        <location evidence="12">Mitochondrion inner membrane</location>
        <topology evidence="12">Peripheral membrane protein</topology>
        <orientation evidence="12">Intermembrane side</orientation>
    </subcellularLocation>
    <text evidence="12">Anchored to the mitochondrial inner membrane through its interaction with the integral membrane beta chain.</text>
</comment>
<evidence type="ECO:0000256" key="1">
    <source>
        <dbReference type="ARBA" id="ARBA00005189"/>
    </source>
</evidence>
<dbReference type="AlphaFoldDB" id="A0A9W8E965"/>
<dbReference type="Pfam" id="PF02666">
    <property type="entry name" value="PS_Dcarbxylase"/>
    <property type="match status" value="2"/>
</dbReference>
<evidence type="ECO:0000256" key="8">
    <source>
        <dbReference type="ARBA" id="ARBA00023209"/>
    </source>
</evidence>
<feature type="modified residue" description="Pyruvic acid (Ser); by autocatalysis" evidence="12">
    <location>
        <position position="438"/>
    </location>
</feature>
<feature type="chain" id="PRO_5041029494" description="Phosphatidylserine decarboxylase 1 alpha chain" evidence="12">
    <location>
        <begin position="438"/>
        <end position="475"/>
    </location>
</feature>
<evidence type="ECO:0000256" key="2">
    <source>
        <dbReference type="ARBA" id="ARBA00022516"/>
    </source>
</evidence>
<keyword evidence="2 12" id="KW-0444">Lipid biosynthesis</keyword>
<accession>A0A9W8E965</accession>
<keyword evidence="5 12" id="KW-1133">Transmembrane helix</keyword>
<keyword evidence="3 12" id="KW-0812">Transmembrane</keyword>
<comment type="pathway">
    <text evidence="1">Lipid metabolism.</text>
</comment>
<comment type="function">
    <text evidence="12">Catalyzes the formation of phosphatidylethanolamine (PtdEtn) from phosphatidylserine (PtdSer). Plays a central role in phospholipid metabolism and in the interorganelle trafficking of phosphatidylserine.</text>
</comment>
<keyword evidence="8 12" id="KW-0594">Phospholipid biosynthesis</keyword>
<evidence type="ECO:0000313" key="15">
    <source>
        <dbReference type="Proteomes" id="UP001151582"/>
    </source>
</evidence>
<comment type="subunit">
    <text evidence="12">Heterodimer of a large membrane-associated beta subunit and a small pyruvoyl-containing alpha subunit.</text>
</comment>
<dbReference type="HAMAP" id="MF_03208">
    <property type="entry name" value="PS_decarb_PSD_B_type1_euk"/>
    <property type="match status" value="1"/>
</dbReference>
<comment type="similarity">
    <text evidence="12">Belongs to the phosphatidylserine decarboxylase family. PSD-B subfamily. Eukaryotic type I sub-subfamily.</text>
</comment>
<evidence type="ECO:0000256" key="10">
    <source>
        <dbReference type="ARBA" id="ARBA00023264"/>
    </source>
</evidence>
<organism evidence="14 15">
    <name type="scientific">Dimargaris verticillata</name>
    <dbReference type="NCBI Taxonomy" id="2761393"/>
    <lineage>
        <taxon>Eukaryota</taxon>
        <taxon>Fungi</taxon>
        <taxon>Fungi incertae sedis</taxon>
        <taxon>Zoopagomycota</taxon>
        <taxon>Kickxellomycotina</taxon>
        <taxon>Dimargaritomycetes</taxon>
        <taxon>Dimargaritales</taxon>
        <taxon>Dimargaritaceae</taxon>
        <taxon>Dimargaris</taxon>
    </lineage>
</organism>
<comment type="cofactor">
    <cofactor evidence="12">
        <name>pyruvate</name>
        <dbReference type="ChEBI" id="CHEBI:15361"/>
    </cofactor>
    <text evidence="12">Binds 1 pyruvoyl group covalently per subunit.</text>
</comment>
<feature type="active site" description="Charge relay system; for autoendoproteolytic cleavage activity" evidence="12">
    <location>
        <position position="192"/>
    </location>
</feature>
<evidence type="ECO:0000256" key="13">
    <source>
        <dbReference type="SAM" id="MobiDB-lite"/>
    </source>
</evidence>
<feature type="region of interest" description="Disordered" evidence="13">
    <location>
        <begin position="75"/>
        <end position="98"/>
    </location>
</feature>
<proteinExistence type="inferred from homology"/>
<feature type="chain" id="PRO_5041029493" description="Phosphatidylserine decarboxylase 1 beta chain" evidence="12">
    <location>
        <begin position="1"/>
        <end position="437"/>
    </location>
</feature>
<keyword evidence="6 12" id="KW-0443">Lipid metabolism</keyword>
<evidence type="ECO:0000256" key="5">
    <source>
        <dbReference type="ARBA" id="ARBA00022989"/>
    </source>
</evidence>
<evidence type="ECO:0000256" key="4">
    <source>
        <dbReference type="ARBA" id="ARBA00022793"/>
    </source>
</evidence>
<evidence type="ECO:0000256" key="3">
    <source>
        <dbReference type="ARBA" id="ARBA00022692"/>
    </source>
</evidence>
<dbReference type="GO" id="GO:0004609">
    <property type="term" value="F:phosphatidylserine decarboxylase activity"/>
    <property type="evidence" value="ECO:0007669"/>
    <property type="project" value="UniProtKB-UniRule"/>
</dbReference>
<dbReference type="PANTHER" id="PTHR10067:SF6">
    <property type="entry name" value="PHOSPHATIDYLSERINE DECARBOXYLASE PROENZYME, MITOCHONDRIAL"/>
    <property type="match status" value="1"/>
</dbReference>
<evidence type="ECO:0000256" key="12">
    <source>
        <dbReference type="HAMAP-Rule" id="MF_03208"/>
    </source>
</evidence>
<comment type="catalytic activity">
    <reaction evidence="12">
        <text>a 1,2-diacyl-sn-glycero-3-phospho-L-serine + H(+) = a 1,2-diacyl-sn-glycero-3-phosphoethanolamine + CO2</text>
        <dbReference type="Rhea" id="RHEA:20828"/>
        <dbReference type="ChEBI" id="CHEBI:15378"/>
        <dbReference type="ChEBI" id="CHEBI:16526"/>
        <dbReference type="ChEBI" id="CHEBI:57262"/>
        <dbReference type="ChEBI" id="CHEBI:64612"/>
        <dbReference type="EC" id="4.1.1.65"/>
    </reaction>
</comment>
<evidence type="ECO:0000313" key="14">
    <source>
        <dbReference type="EMBL" id="KAJ1980185.1"/>
    </source>
</evidence>
<dbReference type="EMBL" id="JANBQB010000180">
    <property type="protein sequence ID" value="KAJ1980185.1"/>
    <property type="molecule type" value="Genomic_DNA"/>
</dbReference>
<keyword evidence="4 12" id="KW-0210">Decarboxylase</keyword>
<protein>
    <recommendedName>
        <fullName evidence="12">Phosphatidylserine decarboxylase proenzyme 1, mitochondrial</fullName>
        <ecNumber evidence="12">4.1.1.65</ecNumber>
    </recommendedName>
    <component>
        <recommendedName>
            <fullName evidence="12">Phosphatidylserine decarboxylase 1 beta chain</fullName>
        </recommendedName>
    </component>
    <component>
        <recommendedName>
            <fullName evidence="12">Phosphatidylserine decarboxylase 1 alpha chain</fullName>
        </recommendedName>
    </component>
</protein>
<comment type="PTM">
    <text evidence="12">Is synthesized initially as an inactive proenzyme. Formation of the active enzyme involves a self-maturation process in which the active site pyruvoyl group is generated from an internal serine residue via an autocatalytic post-translational modification. Two non-identical subunits are generated from the proenzyme in this reaction, and the pyruvate is formed at the N-terminus of the alpha chain, which is derived from the carboxyl end of the proenzyme. The autoendoproteolytic cleavage occurs by a canonical serine protease mechanism, in which the side chain hydroxyl group of the serine supplies its oxygen atom to form the C-terminus of the beta chain, while the remainder of the serine residue undergoes an oxidative deamination to produce ammonia and the pyruvoyl prosthetic group on the alpha chain. During this reaction, the Ser that is part of the protease active site of the proenzyme becomes the pyruvoyl prosthetic group, which constitutes an essential element of the active site of the mature decarboxylase.</text>
</comment>
<evidence type="ECO:0000256" key="7">
    <source>
        <dbReference type="ARBA" id="ARBA00023136"/>
    </source>
</evidence>
<dbReference type="InterPro" id="IPR033661">
    <property type="entry name" value="PSD_type1_euk"/>
</dbReference>
<feature type="topological domain" description="Mitochondrial intermembrane" evidence="12">
    <location>
        <begin position="74"/>
        <end position="475"/>
    </location>
</feature>
<keyword evidence="11 12" id="KW-0670">Pyruvate</keyword>
<dbReference type="OrthoDB" id="4330at2759"/>
<feature type="site" description="Cleavage (non-hydrolytic); by autocatalysis" evidence="12">
    <location>
        <begin position="437"/>
        <end position="438"/>
    </location>
</feature>
<evidence type="ECO:0000256" key="6">
    <source>
        <dbReference type="ARBA" id="ARBA00023098"/>
    </source>
</evidence>
<feature type="active site" description="Charge relay system; for autoendoproteolytic cleavage activity" evidence="12">
    <location>
        <position position="438"/>
    </location>
</feature>
<keyword evidence="9 12" id="KW-0456">Lyase</keyword>